<feature type="domain" description="FAD/NAD(P)-binding" evidence="18">
    <location>
        <begin position="6"/>
        <end position="326"/>
    </location>
</feature>
<dbReference type="EC" id="1.8.1.4" evidence="3 16"/>
<dbReference type="OrthoDB" id="178496at2"/>
<accession>A0A2N4UB74</accession>
<evidence type="ECO:0000313" key="19">
    <source>
        <dbReference type="EMBL" id="PLC52274.1"/>
    </source>
</evidence>
<keyword evidence="11 16" id="KW-0676">Redox-active center</keyword>
<keyword evidence="14" id="KW-0547">Nucleotide-binding</keyword>
<dbReference type="SUPFAM" id="SSF55424">
    <property type="entry name" value="FAD/NAD-linked reductases, dimerisation (C-terminal) domain"/>
    <property type="match status" value="1"/>
</dbReference>
<dbReference type="Gene3D" id="3.30.390.30">
    <property type="match status" value="1"/>
</dbReference>
<evidence type="ECO:0000256" key="6">
    <source>
        <dbReference type="ARBA" id="ARBA00022630"/>
    </source>
</evidence>
<evidence type="ECO:0000256" key="16">
    <source>
        <dbReference type="RuleBase" id="RU003692"/>
    </source>
</evidence>
<dbReference type="InterPro" id="IPR004099">
    <property type="entry name" value="Pyr_nucl-diS_OxRdtase_dimer"/>
</dbReference>
<evidence type="ECO:0000256" key="11">
    <source>
        <dbReference type="ARBA" id="ARBA00023284"/>
    </source>
</evidence>
<comment type="similarity">
    <text evidence="2 16">Belongs to the class-I pyridine nucleotide-disulfide oxidoreductase family.</text>
</comment>
<feature type="binding site" evidence="14">
    <location>
        <position position="204"/>
    </location>
    <ligand>
        <name>NAD(+)</name>
        <dbReference type="ChEBI" id="CHEBI:57540"/>
    </ligand>
</feature>
<name>A0A2N4UB74_9BURK</name>
<dbReference type="GO" id="GO:0004148">
    <property type="term" value="F:dihydrolipoyl dehydrogenase (NADH) activity"/>
    <property type="evidence" value="ECO:0007669"/>
    <property type="project" value="UniProtKB-EC"/>
</dbReference>
<dbReference type="PANTHER" id="PTHR22912:SF217">
    <property type="entry name" value="DIHYDROLIPOYL DEHYDROGENASE"/>
    <property type="match status" value="1"/>
</dbReference>
<keyword evidence="9 14" id="KW-0520">NAD</keyword>
<keyword evidence="5" id="KW-0963">Cytoplasm</keyword>
<dbReference type="Pfam" id="PF02852">
    <property type="entry name" value="Pyr_redox_dim"/>
    <property type="match status" value="1"/>
</dbReference>
<evidence type="ECO:0000256" key="3">
    <source>
        <dbReference type="ARBA" id="ARBA00012608"/>
    </source>
</evidence>
<reference evidence="19 20" key="1">
    <citation type="submission" date="2017-10" db="EMBL/GenBank/DDBJ databases">
        <title>Two draft genome sequences of Pusillimonas sp. strains isolated from a nitrate- and radionuclide-contaminated groundwater in Russia.</title>
        <authorList>
            <person name="Grouzdev D.S."/>
            <person name="Tourova T.P."/>
            <person name="Goeva M.A."/>
            <person name="Babich T.L."/>
            <person name="Sokolova D.S."/>
            <person name="Abdullin R."/>
            <person name="Poltaraus A.B."/>
            <person name="Toshchakov S.V."/>
            <person name="Nazina T.N."/>
        </authorList>
    </citation>
    <scope>NUCLEOTIDE SEQUENCE [LARGE SCALE GENOMIC DNA]</scope>
    <source>
        <strain evidence="19 20">JR1/69-2-13</strain>
    </source>
</reference>
<feature type="binding site" evidence="14">
    <location>
        <position position="311"/>
    </location>
    <ligand>
        <name>FAD</name>
        <dbReference type="ChEBI" id="CHEBI:57692"/>
    </ligand>
</feature>
<evidence type="ECO:0000256" key="15">
    <source>
        <dbReference type="PIRSR" id="PIRSR000350-4"/>
    </source>
</evidence>
<comment type="subcellular location">
    <subcellularLocation>
        <location evidence="1">Cytoplasm</location>
    </subcellularLocation>
</comment>
<comment type="miscellaneous">
    <text evidence="16">The active site is a redox-active disulfide bond.</text>
</comment>
<dbReference type="GO" id="GO:0050660">
    <property type="term" value="F:flavin adenine dinucleotide binding"/>
    <property type="evidence" value="ECO:0007669"/>
    <property type="project" value="InterPro"/>
</dbReference>
<protein>
    <recommendedName>
        <fullName evidence="4 16">Dihydrolipoyl dehydrogenase</fullName>
        <ecNumber evidence="3 16">1.8.1.4</ecNumber>
    </recommendedName>
</protein>
<evidence type="ECO:0000256" key="7">
    <source>
        <dbReference type="ARBA" id="ARBA00022827"/>
    </source>
</evidence>
<evidence type="ECO:0000256" key="9">
    <source>
        <dbReference type="ARBA" id="ARBA00023027"/>
    </source>
</evidence>
<evidence type="ECO:0000313" key="20">
    <source>
        <dbReference type="Proteomes" id="UP000234328"/>
    </source>
</evidence>
<feature type="binding site" evidence="14">
    <location>
        <begin position="181"/>
        <end position="188"/>
    </location>
    <ligand>
        <name>NAD(+)</name>
        <dbReference type="ChEBI" id="CHEBI:57540"/>
    </ligand>
</feature>
<dbReference type="PIRSF" id="PIRSF000350">
    <property type="entry name" value="Mercury_reductase_MerA"/>
    <property type="match status" value="1"/>
</dbReference>
<keyword evidence="7 14" id="KW-0274">FAD</keyword>
<evidence type="ECO:0000256" key="8">
    <source>
        <dbReference type="ARBA" id="ARBA00023002"/>
    </source>
</evidence>
<comment type="catalytic activity">
    <reaction evidence="12 16">
        <text>N(6)-[(R)-dihydrolipoyl]-L-lysyl-[protein] + NAD(+) = N(6)-[(R)-lipoyl]-L-lysyl-[protein] + NADH + H(+)</text>
        <dbReference type="Rhea" id="RHEA:15045"/>
        <dbReference type="Rhea" id="RHEA-COMP:10474"/>
        <dbReference type="Rhea" id="RHEA-COMP:10475"/>
        <dbReference type="ChEBI" id="CHEBI:15378"/>
        <dbReference type="ChEBI" id="CHEBI:57540"/>
        <dbReference type="ChEBI" id="CHEBI:57945"/>
        <dbReference type="ChEBI" id="CHEBI:83099"/>
        <dbReference type="ChEBI" id="CHEBI:83100"/>
        <dbReference type="EC" id="1.8.1.4"/>
    </reaction>
</comment>
<feature type="disulfide bond" description="Redox-active" evidence="15">
    <location>
        <begin position="43"/>
        <end position="48"/>
    </location>
</feature>
<comment type="cofactor">
    <cofactor evidence="14 16">
        <name>FAD</name>
        <dbReference type="ChEBI" id="CHEBI:57692"/>
    </cofactor>
    <text evidence="14 16">Binds 1 FAD per subunit.</text>
</comment>
<dbReference type="AlphaFoldDB" id="A0A2N4UB74"/>
<evidence type="ECO:0000256" key="14">
    <source>
        <dbReference type="PIRSR" id="PIRSR000350-3"/>
    </source>
</evidence>
<dbReference type="InterPro" id="IPR001100">
    <property type="entry name" value="Pyr_nuc-diS_OxRdtase"/>
</dbReference>
<dbReference type="PROSITE" id="PS00076">
    <property type="entry name" value="PYRIDINE_REDOX_1"/>
    <property type="match status" value="1"/>
</dbReference>
<dbReference type="PANTHER" id="PTHR22912">
    <property type="entry name" value="DISULFIDE OXIDOREDUCTASE"/>
    <property type="match status" value="1"/>
</dbReference>
<dbReference type="GO" id="GO:0005737">
    <property type="term" value="C:cytoplasm"/>
    <property type="evidence" value="ECO:0007669"/>
    <property type="project" value="UniProtKB-SubCell"/>
</dbReference>
<feature type="binding site" evidence="14">
    <location>
        <position position="52"/>
    </location>
    <ligand>
        <name>FAD</name>
        <dbReference type="ChEBI" id="CHEBI:57692"/>
    </ligand>
</feature>
<comment type="caution">
    <text evidence="19">The sequence shown here is derived from an EMBL/GenBank/DDBJ whole genome shotgun (WGS) entry which is preliminary data.</text>
</comment>
<dbReference type="InterPro" id="IPR006258">
    <property type="entry name" value="Lipoamide_DH"/>
</dbReference>
<dbReference type="NCBIfam" id="TIGR01350">
    <property type="entry name" value="lipoamide_DH"/>
    <property type="match status" value="1"/>
</dbReference>
<keyword evidence="6 16" id="KW-0285">Flavoprotein</keyword>
<dbReference type="PRINTS" id="PR00368">
    <property type="entry name" value="FADPNR"/>
</dbReference>
<dbReference type="PRINTS" id="PR00411">
    <property type="entry name" value="PNDRDTASEI"/>
</dbReference>
<dbReference type="Proteomes" id="UP000234328">
    <property type="component" value="Unassembled WGS sequence"/>
</dbReference>
<feature type="active site" description="Proton acceptor" evidence="13">
    <location>
        <position position="445"/>
    </location>
</feature>
<evidence type="ECO:0000256" key="12">
    <source>
        <dbReference type="ARBA" id="ARBA00049187"/>
    </source>
</evidence>
<evidence type="ECO:0000256" key="1">
    <source>
        <dbReference type="ARBA" id="ARBA00004496"/>
    </source>
</evidence>
<feature type="binding site" evidence="14">
    <location>
        <position position="115"/>
    </location>
    <ligand>
        <name>FAD</name>
        <dbReference type="ChEBI" id="CHEBI:57692"/>
    </ligand>
</feature>
<dbReference type="InterPro" id="IPR050151">
    <property type="entry name" value="Class-I_Pyr_Nuc-Dis_Oxidored"/>
</dbReference>
<organism evidence="19 20">
    <name type="scientific">Pollutimonas nitritireducens</name>
    <dbReference type="NCBI Taxonomy" id="2045209"/>
    <lineage>
        <taxon>Bacteria</taxon>
        <taxon>Pseudomonadati</taxon>
        <taxon>Pseudomonadota</taxon>
        <taxon>Betaproteobacteria</taxon>
        <taxon>Burkholderiales</taxon>
        <taxon>Alcaligenaceae</taxon>
        <taxon>Pollutimonas</taxon>
    </lineage>
</organism>
<dbReference type="GO" id="GO:0006103">
    <property type="term" value="P:2-oxoglutarate metabolic process"/>
    <property type="evidence" value="ECO:0007669"/>
    <property type="project" value="TreeGrafter"/>
</dbReference>
<dbReference type="FunFam" id="3.30.390.30:FF:000001">
    <property type="entry name" value="Dihydrolipoyl dehydrogenase"/>
    <property type="match status" value="1"/>
</dbReference>
<gene>
    <name evidence="19" type="primary">lpdA</name>
    <name evidence="19" type="ORF">CR155_18635</name>
</gene>
<dbReference type="RefSeq" id="WP_102071546.1">
    <property type="nucleotide sequence ID" value="NZ_PDNV01000014.1"/>
</dbReference>
<evidence type="ECO:0000256" key="13">
    <source>
        <dbReference type="PIRSR" id="PIRSR000350-2"/>
    </source>
</evidence>
<feature type="domain" description="Pyridine nucleotide-disulphide oxidoreductase dimerisation" evidence="17">
    <location>
        <begin position="347"/>
        <end position="455"/>
    </location>
</feature>
<dbReference type="InterPro" id="IPR012999">
    <property type="entry name" value="Pyr_OxRdtase_I_AS"/>
</dbReference>
<dbReference type="Gene3D" id="3.50.50.60">
    <property type="entry name" value="FAD/NAD(P)-binding domain"/>
    <property type="match status" value="2"/>
</dbReference>
<feature type="binding site" evidence="14">
    <location>
        <position position="271"/>
    </location>
    <ligand>
        <name>NAD(+)</name>
        <dbReference type="ChEBI" id="CHEBI:57540"/>
    </ligand>
</feature>
<evidence type="ECO:0000256" key="10">
    <source>
        <dbReference type="ARBA" id="ARBA00023157"/>
    </source>
</evidence>
<keyword evidence="20" id="KW-1185">Reference proteome</keyword>
<dbReference type="InterPro" id="IPR036188">
    <property type="entry name" value="FAD/NAD-bd_sf"/>
</dbReference>
<proteinExistence type="inferred from homology"/>
<sequence length="466" mass="49728">MAELSFDLIVIGGGPGGYVAAIRAAQLGMKVAVVEKEHLGGVCLNWGCIPTKALLHTAEVYREVQNADQLGLSVEGVSVDFPKVIERSRLVADQLSQGVQYLMRKNKVSVVRGTGSLLPDRSVQVTDNEGKCQLLRCKHVVIATGARPRQLTGHAADGIRVWNYRHALSAPLCPSSMLIVGAGAIGMEFASFYSTMGSRVTVVETQENILPTEDAEISAMVRQAFERQGVAFETGTRLTEIKKSASGVTVNFAKDDTLKQASFDVMLVSIGVEGNSDGLGLQEAGVQTQAGFIVTDEHGATSLSHVYAIGDVAGGPCLAHKASHEAVACVEYIAQKGESASMDRDWIPTCTYCHPQVASVGLTEARARDSGYRVKVGRFPFSANGKALAMGDADGLVKLLFDEATGQLLGAHLVGPNVTELIHGLSLAHTLETTELELLQTIFPHPTLSESIHESVLQAYDRPLHV</sequence>
<evidence type="ECO:0000259" key="18">
    <source>
        <dbReference type="Pfam" id="PF07992"/>
    </source>
</evidence>
<keyword evidence="8 16" id="KW-0560">Oxidoreductase</keyword>
<evidence type="ECO:0000256" key="5">
    <source>
        <dbReference type="ARBA" id="ARBA00022490"/>
    </source>
</evidence>
<dbReference type="InterPro" id="IPR023753">
    <property type="entry name" value="FAD/NAD-binding_dom"/>
</dbReference>
<keyword evidence="10" id="KW-1015">Disulfide bond</keyword>
<dbReference type="Pfam" id="PF07992">
    <property type="entry name" value="Pyr_redox_2"/>
    <property type="match status" value="1"/>
</dbReference>
<dbReference type="SUPFAM" id="SSF51905">
    <property type="entry name" value="FAD/NAD(P)-binding domain"/>
    <property type="match status" value="1"/>
</dbReference>
<dbReference type="EMBL" id="PDNV01000014">
    <property type="protein sequence ID" value="PLC52274.1"/>
    <property type="molecule type" value="Genomic_DNA"/>
</dbReference>
<evidence type="ECO:0000259" key="17">
    <source>
        <dbReference type="Pfam" id="PF02852"/>
    </source>
</evidence>
<evidence type="ECO:0000256" key="4">
    <source>
        <dbReference type="ARBA" id="ARBA00016961"/>
    </source>
</evidence>
<dbReference type="InterPro" id="IPR016156">
    <property type="entry name" value="FAD/NAD-linked_Rdtase_dimer_sf"/>
</dbReference>
<evidence type="ECO:0000256" key="2">
    <source>
        <dbReference type="ARBA" id="ARBA00007532"/>
    </source>
</evidence>